<proteinExistence type="predicted"/>
<dbReference type="AlphaFoldDB" id="A0A223HZM9"/>
<dbReference type="CDD" id="cd06088">
    <property type="entry name" value="KOW_RPL14"/>
    <property type="match status" value="1"/>
</dbReference>
<evidence type="ECO:0000256" key="2">
    <source>
        <dbReference type="ARBA" id="ARBA00023274"/>
    </source>
</evidence>
<dbReference type="SUPFAM" id="SSF50104">
    <property type="entry name" value="Translation proteins SH3-like domain"/>
    <property type="match status" value="1"/>
</dbReference>
<dbReference type="OMA" id="RFFIIFD"/>
<evidence type="ECO:0000313" key="4">
    <source>
        <dbReference type="Proteomes" id="UP000214975"/>
    </source>
</evidence>
<accession>A0A223HZM9</accession>
<sequence>MDDTSIGRIVKSKAGRDKDRIFVIVGVADEKHVFIADGDLRKIEKPKKKKLIHLQKYNEVDETIREKILKGETVTNAEIMDALKQFKCEE</sequence>
<dbReference type="Proteomes" id="UP000214975">
    <property type="component" value="Chromosome"/>
</dbReference>
<dbReference type="Gene3D" id="2.30.30.30">
    <property type="match status" value="1"/>
</dbReference>
<reference evidence="3 4" key="1">
    <citation type="submission" date="2016-08" db="EMBL/GenBank/DDBJ databases">
        <title>A novel genetic cassette of butanologenic Thermoanaerobacterium thermosaccharolyticum that directly convert cellulose to butanol.</title>
        <authorList>
            <person name="Li T."/>
            <person name="He J."/>
        </authorList>
    </citation>
    <scope>NUCLEOTIDE SEQUENCE [LARGE SCALE GENOMIC DNA]</scope>
    <source>
        <strain evidence="3 4">TG57</strain>
    </source>
</reference>
<dbReference type="InterPro" id="IPR008991">
    <property type="entry name" value="Translation_prot_SH3-like_sf"/>
</dbReference>
<dbReference type="EMBL" id="CP016893">
    <property type="protein sequence ID" value="AST57901.1"/>
    <property type="molecule type" value="Genomic_DNA"/>
</dbReference>
<name>A0A223HZM9_THETR</name>
<protein>
    <submittedName>
        <fullName evidence="3">50S ribosomal protein L14</fullName>
    </submittedName>
</protein>
<keyword evidence="1 3" id="KW-0689">Ribosomal protein</keyword>
<evidence type="ECO:0000256" key="1">
    <source>
        <dbReference type="ARBA" id="ARBA00022980"/>
    </source>
</evidence>
<dbReference type="GO" id="GO:1990904">
    <property type="term" value="C:ribonucleoprotein complex"/>
    <property type="evidence" value="ECO:0007669"/>
    <property type="project" value="UniProtKB-KW"/>
</dbReference>
<dbReference type="GeneID" id="93863338"/>
<dbReference type="RefSeq" id="WP_013297000.1">
    <property type="nucleotide sequence ID" value="NZ_CP016893.1"/>
</dbReference>
<gene>
    <name evidence="3" type="ORF">Thert_01931</name>
</gene>
<organism evidence="3 4">
    <name type="scientific">Thermoanaerobacterium thermosaccharolyticum</name>
    <name type="common">Clostridium thermosaccharolyticum</name>
    <dbReference type="NCBI Taxonomy" id="1517"/>
    <lineage>
        <taxon>Bacteria</taxon>
        <taxon>Bacillati</taxon>
        <taxon>Bacillota</taxon>
        <taxon>Clostridia</taxon>
        <taxon>Thermoanaerobacterales</taxon>
        <taxon>Thermoanaerobacteraceae</taxon>
        <taxon>Thermoanaerobacterium</taxon>
    </lineage>
</organism>
<dbReference type="InterPro" id="IPR014722">
    <property type="entry name" value="Rib_uL2_dom2"/>
</dbReference>
<dbReference type="InterPro" id="IPR041985">
    <property type="entry name" value="Ribosomal_eL14_KOW"/>
</dbReference>
<keyword evidence="2" id="KW-0687">Ribonucleoprotein</keyword>
<evidence type="ECO:0000313" key="3">
    <source>
        <dbReference type="EMBL" id="AST57901.1"/>
    </source>
</evidence>
<dbReference type="GO" id="GO:0005840">
    <property type="term" value="C:ribosome"/>
    <property type="evidence" value="ECO:0007669"/>
    <property type="project" value="UniProtKB-KW"/>
</dbReference>